<evidence type="ECO:0000256" key="1">
    <source>
        <dbReference type="ARBA" id="ARBA00004651"/>
    </source>
</evidence>
<evidence type="ECO:0000313" key="13">
    <source>
        <dbReference type="Proteomes" id="UP000050833"/>
    </source>
</evidence>
<accession>A0AAW3JRM1</accession>
<evidence type="ECO:0000256" key="9">
    <source>
        <dbReference type="SAM" id="Phobius"/>
    </source>
</evidence>
<keyword evidence="2" id="KW-1003">Cell membrane</keyword>
<evidence type="ECO:0000256" key="2">
    <source>
        <dbReference type="ARBA" id="ARBA00022475"/>
    </source>
</evidence>
<dbReference type="Pfam" id="PF17200">
    <property type="entry name" value="sCache_2"/>
    <property type="match status" value="1"/>
</dbReference>
<comment type="caution">
    <text evidence="12">The sequence shown here is derived from an EMBL/GenBank/DDBJ whole genome shotgun (WGS) entry which is preliminary data.</text>
</comment>
<dbReference type="RefSeq" id="WP_055944767.1">
    <property type="nucleotide sequence ID" value="NZ_JAQDCV010000005.1"/>
</dbReference>
<keyword evidence="6 8" id="KW-0807">Transducer</keyword>
<evidence type="ECO:0000256" key="5">
    <source>
        <dbReference type="ARBA" id="ARBA00023136"/>
    </source>
</evidence>
<name>A0AAW3JRM1_9FIRM</name>
<dbReference type="SMART" id="SM01049">
    <property type="entry name" value="Cache_2"/>
    <property type="match status" value="1"/>
</dbReference>
<sequence length="592" mass="65157">MKNIKVKFKMLFIMTGVLVILLFGTIFSAICMKNQNNESIVEIEGSIRSSYDDSIKSEVTAAVSVAKHYYGQYKSGILTEQLAKKNAADEIRDMRYGDSGYFWVDQSDGTNVVLLGSDTEGTNRMNTKDSKGFTMVKQMIEDSVKNNEAYTDYYFPKEGETEPSPKRSYTYYYKEFDWVIGTGNYTDDIDKTVAVRHDELTKYSNNMTKIYIAVNGTIGIVLIAIIIIIIANIVKPLEAVGRELGVLESGDFTSEIDDKYLKRRDDFGILANRLETMRANLSRLIGDVKTGAGDIKNVVGEITNDMGLLNSDIEDVSATTEEVAASMEETAATTESIDSMSHEIEDAAKNIALRAQDGANHVEQIYKRAKEGKENVASIREKASQTKKAMKSELEKAMEDAKVVDQINVLADSIMEITEQTNLLSLNASIEAARAGEAGKGFAVVADEIRKLAEQSKENVENIQGVTDAVKNAVENLKSDAQQMLEFVETDVTDSYHKFDELAGFYNEDATSVNELVSDFSATSEELLASISSILDSIKGISIATEESANGTTNIANRTVSIAERSSVVNDNSKTAEERANKLSEGVAKFKI</sequence>
<dbReference type="PANTHER" id="PTHR32089">
    <property type="entry name" value="METHYL-ACCEPTING CHEMOTAXIS PROTEIN MCPB"/>
    <property type="match status" value="1"/>
</dbReference>
<dbReference type="Proteomes" id="UP000050833">
    <property type="component" value="Unassembled WGS sequence"/>
</dbReference>
<feature type="domain" description="HAMP" evidence="11">
    <location>
        <begin position="231"/>
        <end position="286"/>
    </location>
</feature>
<dbReference type="PROSITE" id="PS50885">
    <property type="entry name" value="HAMP"/>
    <property type="match status" value="1"/>
</dbReference>
<dbReference type="Pfam" id="PF00015">
    <property type="entry name" value="MCPsignal"/>
    <property type="match status" value="1"/>
</dbReference>
<evidence type="ECO:0000256" key="7">
    <source>
        <dbReference type="ARBA" id="ARBA00029447"/>
    </source>
</evidence>
<evidence type="ECO:0000259" key="11">
    <source>
        <dbReference type="PROSITE" id="PS50885"/>
    </source>
</evidence>
<evidence type="ECO:0000313" key="12">
    <source>
        <dbReference type="EMBL" id="KQC85159.1"/>
    </source>
</evidence>
<dbReference type="GO" id="GO:0005886">
    <property type="term" value="C:plasma membrane"/>
    <property type="evidence" value="ECO:0007669"/>
    <property type="project" value="UniProtKB-SubCell"/>
</dbReference>
<evidence type="ECO:0000256" key="6">
    <source>
        <dbReference type="ARBA" id="ARBA00023224"/>
    </source>
</evidence>
<dbReference type="Gene3D" id="1.10.287.950">
    <property type="entry name" value="Methyl-accepting chemotaxis protein"/>
    <property type="match status" value="1"/>
</dbReference>
<keyword evidence="3 9" id="KW-0812">Transmembrane</keyword>
<evidence type="ECO:0000256" key="8">
    <source>
        <dbReference type="PROSITE-ProRule" id="PRU00284"/>
    </source>
</evidence>
<evidence type="ECO:0000259" key="10">
    <source>
        <dbReference type="PROSITE" id="PS50111"/>
    </source>
</evidence>
<dbReference type="SMART" id="SM00283">
    <property type="entry name" value="MA"/>
    <property type="match status" value="1"/>
</dbReference>
<evidence type="ECO:0000256" key="3">
    <source>
        <dbReference type="ARBA" id="ARBA00022692"/>
    </source>
</evidence>
<dbReference type="PANTHER" id="PTHR32089:SF112">
    <property type="entry name" value="LYSOZYME-LIKE PROTEIN-RELATED"/>
    <property type="match status" value="1"/>
</dbReference>
<reference evidence="12 13" key="1">
    <citation type="submission" date="2015-10" db="EMBL/GenBank/DDBJ databases">
        <title>Butyribacter intestini gen. nov., sp. nov., a butyric acid-producing bacterium of the family Lachnospiraceae isolated from the human faeces.</title>
        <authorList>
            <person name="Zou Y."/>
            <person name="Xue W."/>
            <person name="Luo G."/>
            <person name="Lv M."/>
        </authorList>
    </citation>
    <scope>NUCLEOTIDE SEQUENCE [LARGE SCALE GENOMIC DNA]</scope>
    <source>
        <strain evidence="12 13">TF01-11</strain>
    </source>
</reference>
<protein>
    <submittedName>
        <fullName evidence="12">Chemotaxis protein</fullName>
    </submittedName>
</protein>
<dbReference type="InterPro" id="IPR004089">
    <property type="entry name" value="MCPsignal_dom"/>
</dbReference>
<organism evidence="12 13">
    <name type="scientific">Butyribacter intestini</name>
    <dbReference type="NCBI Taxonomy" id="1703332"/>
    <lineage>
        <taxon>Bacteria</taxon>
        <taxon>Bacillati</taxon>
        <taxon>Bacillota</taxon>
        <taxon>Clostridia</taxon>
        <taxon>Lachnospirales</taxon>
        <taxon>Lachnospiraceae</taxon>
        <taxon>Butyribacter</taxon>
    </lineage>
</organism>
<dbReference type="SUPFAM" id="SSF58104">
    <property type="entry name" value="Methyl-accepting chemotaxis protein (MCP) signaling domain"/>
    <property type="match status" value="1"/>
</dbReference>
<gene>
    <name evidence="12" type="ORF">APZ18_10695</name>
</gene>
<dbReference type="GO" id="GO:0007165">
    <property type="term" value="P:signal transduction"/>
    <property type="evidence" value="ECO:0007669"/>
    <property type="project" value="UniProtKB-KW"/>
</dbReference>
<keyword evidence="5 9" id="KW-0472">Membrane</keyword>
<keyword evidence="4 9" id="KW-1133">Transmembrane helix</keyword>
<dbReference type="PROSITE" id="PS50111">
    <property type="entry name" value="CHEMOTAXIS_TRANSDUC_2"/>
    <property type="match status" value="1"/>
</dbReference>
<proteinExistence type="inferred from homology"/>
<dbReference type="InterPro" id="IPR003660">
    <property type="entry name" value="HAMP_dom"/>
</dbReference>
<dbReference type="AlphaFoldDB" id="A0AAW3JRM1"/>
<evidence type="ECO:0000256" key="4">
    <source>
        <dbReference type="ARBA" id="ARBA00022989"/>
    </source>
</evidence>
<dbReference type="Gene3D" id="3.30.450.20">
    <property type="entry name" value="PAS domain"/>
    <property type="match status" value="1"/>
</dbReference>
<dbReference type="InterPro" id="IPR033480">
    <property type="entry name" value="sCache_2"/>
</dbReference>
<feature type="transmembrane region" description="Helical" evidence="9">
    <location>
        <begin position="210"/>
        <end position="234"/>
    </location>
</feature>
<comment type="similarity">
    <text evidence="7">Belongs to the methyl-accepting chemotaxis (MCP) protein family.</text>
</comment>
<keyword evidence="13" id="KW-1185">Reference proteome</keyword>
<comment type="subcellular location">
    <subcellularLocation>
        <location evidence="1">Cell membrane</location>
        <topology evidence="1">Multi-pass membrane protein</topology>
    </subcellularLocation>
</comment>
<feature type="domain" description="Methyl-accepting transducer" evidence="10">
    <location>
        <begin position="291"/>
        <end position="563"/>
    </location>
</feature>
<dbReference type="EMBL" id="LLKB01000005">
    <property type="protein sequence ID" value="KQC85159.1"/>
    <property type="molecule type" value="Genomic_DNA"/>
</dbReference>
<dbReference type="SMART" id="SM00304">
    <property type="entry name" value="HAMP"/>
    <property type="match status" value="1"/>
</dbReference>